<gene>
    <name evidence="1" type="primary">COG6</name>
    <name evidence="1" type="ORF">M8818_004759</name>
</gene>
<accession>A0ACC3SCX2</accession>
<reference evidence="1" key="1">
    <citation type="submission" date="2024-02" db="EMBL/GenBank/DDBJ databases">
        <title>Metagenome Assembled Genome of Zalaria obscura JY119.</title>
        <authorList>
            <person name="Vighnesh L."/>
            <person name="Jagadeeshwari U."/>
            <person name="Venkata Ramana C."/>
            <person name="Sasikala C."/>
        </authorList>
    </citation>
    <scope>NUCLEOTIDE SEQUENCE</scope>
    <source>
        <strain evidence="1">JY119</strain>
    </source>
</reference>
<name>A0ACC3SCX2_9PEZI</name>
<dbReference type="EMBL" id="JAMKPW020000022">
    <property type="protein sequence ID" value="KAK8206924.1"/>
    <property type="molecule type" value="Genomic_DNA"/>
</dbReference>
<keyword evidence="2" id="KW-1185">Reference proteome</keyword>
<proteinExistence type="predicted"/>
<sequence>MANGYFHDQVRSPGAGTPPTASGLLSPTALGPKSNALQSRITSVLSASYADLEIRDALHTLDARQIHNTADTRRNLRLDAQKELIECNGEVIRDFGQVAEQLKRIGTAIAGLNDTCSALRTHITAATRETAPILEESSALLLQRRQAENRQQLLNAFMSHFLLSDSDLAVLTSTAEPVTDAFFTTLGRVKKIHTDSQVLLGSENQRLGLEILDQSSKHLNAAFQKLFRWTQRELRTLDLENPQLSSLLRRALRVLAERPALFQGCLDFLAESREHVLSDGFYAALTGNASSGKAIELSAHDPLRYVSDMLAWAHSTTVGEREALHALFIGGGEEISQTIRAGRKSVPWLHYADGKEDEDDEAADFDGTKALNDLVDRDLSGVVRQLRQRVEQIVQSHEDATLSYQIANLVAFYAGIFSSLLGPDSTIVKALQPLRNTALQHFRTIMRDHIANLHADVAVPATNDLGPPDFLSEALDTLKTLCKSYDTSLAPATASVTSSPDTDGSQEDGFSPVLTEALEPYLAGCENVSKRLSPPHSQIFAVNCLNAARSALRGYAFTADKAAELEDTVEEMKQQLIEVMHDWFLKESGLGLLVQTLDSFSDETENVYMQRVKKLEIMDVENLAEIASILDVWLPAAMEDARAFVGQLEDKTVIRDVSEKAADLFVMDFERVEDVLMKADELTIAEMEGKEEEELVLLRDVFPRTNDEIKVLLS</sequence>
<dbReference type="Proteomes" id="UP001320706">
    <property type="component" value="Unassembled WGS sequence"/>
</dbReference>
<evidence type="ECO:0000313" key="1">
    <source>
        <dbReference type="EMBL" id="KAK8206924.1"/>
    </source>
</evidence>
<evidence type="ECO:0000313" key="2">
    <source>
        <dbReference type="Proteomes" id="UP001320706"/>
    </source>
</evidence>
<protein>
    <submittedName>
        <fullName evidence="1">Golgi transport complex subunit 6</fullName>
    </submittedName>
</protein>
<organism evidence="1 2">
    <name type="scientific">Zalaria obscura</name>
    <dbReference type="NCBI Taxonomy" id="2024903"/>
    <lineage>
        <taxon>Eukaryota</taxon>
        <taxon>Fungi</taxon>
        <taxon>Dikarya</taxon>
        <taxon>Ascomycota</taxon>
        <taxon>Pezizomycotina</taxon>
        <taxon>Dothideomycetes</taxon>
        <taxon>Dothideomycetidae</taxon>
        <taxon>Dothideales</taxon>
        <taxon>Zalariaceae</taxon>
        <taxon>Zalaria</taxon>
    </lineage>
</organism>
<comment type="caution">
    <text evidence="1">The sequence shown here is derived from an EMBL/GenBank/DDBJ whole genome shotgun (WGS) entry which is preliminary data.</text>
</comment>